<dbReference type="PROSITE" id="PS00086">
    <property type="entry name" value="CYTOCHROME_P450"/>
    <property type="match status" value="1"/>
</dbReference>
<evidence type="ECO:0000256" key="8">
    <source>
        <dbReference type="ARBA" id="ARBA00022824"/>
    </source>
</evidence>
<evidence type="ECO:0000256" key="12">
    <source>
        <dbReference type="ARBA" id="ARBA00023033"/>
    </source>
</evidence>
<evidence type="ECO:0000256" key="9">
    <source>
        <dbReference type="ARBA" id="ARBA00022848"/>
    </source>
</evidence>
<dbReference type="InterPro" id="IPR036396">
    <property type="entry name" value="Cyt_P450_sf"/>
</dbReference>
<reference evidence="17" key="1">
    <citation type="journal article" date="2015" name="Proc. Natl. Acad. Sci. U.S.A.">
        <title>Genome sequence of the Asian Tiger mosquito, Aedes albopictus, reveals insights into its biology, genetics, and evolution.</title>
        <authorList>
            <person name="Chen X.G."/>
            <person name="Jiang X."/>
            <person name="Gu J."/>
            <person name="Xu M."/>
            <person name="Wu Y."/>
            <person name="Deng Y."/>
            <person name="Zhang C."/>
            <person name="Bonizzoni M."/>
            <person name="Dermauw W."/>
            <person name="Vontas J."/>
            <person name="Armbruster P."/>
            <person name="Huang X."/>
            <person name="Yang Y."/>
            <person name="Zhang H."/>
            <person name="He W."/>
            <person name="Peng H."/>
            <person name="Liu Y."/>
            <person name="Wu K."/>
            <person name="Chen J."/>
            <person name="Lirakis M."/>
            <person name="Topalis P."/>
            <person name="Van Leeuwen T."/>
            <person name="Hall A.B."/>
            <person name="Jiang X."/>
            <person name="Thorpe C."/>
            <person name="Mueller R.L."/>
            <person name="Sun C."/>
            <person name="Waterhouse R.M."/>
            <person name="Yan G."/>
            <person name="Tu Z.J."/>
            <person name="Fang X."/>
            <person name="James A.A."/>
        </authorList>
    </citation>
    <scope>NUCLEOTIDE SEQUENCE [LARGE SCALE GENOMIC DNA]</scope>
    <source>
        <strain evidence="17">Foshan</strain>
    </source>
</reference>
<dbReference type="PANTHER" id="PTHR24292">
    <property type="entry name" value="CYTOCHROME P450"/>
    <property type="match status" value="1"/>
</dbReference>
<evidence type="ECO:0000256" key="3">
    <source>
        <dbReference type="ARBA" id="ARBA00004174"/>
    </source>
</evidence>
<keyword evidence="15" id="KW-0812">Transmembrane</keyword>
<evidence type="ECO:0000256" key="5">
    <source>
        <dbReference type="ARBA" id="ARBA00010617"/>
    </source>
</evidence>
<keyword evidence="8" id="KW-0256">Endoplasmic reticulum</keyword>
<dbReference type="Gene3D" id="1.10.630.10">
    <property type="entry name" value="Cytochrome P450"/>
    <property type="match status" value="1"/>
</dbReference>
<comment type="similarity">
    <text evidence="5 14">Belongs to the cytochrome P450 family.</text>
</comment>
<dbReference type="EnsemblMetazoa" id="AALFPA23_013444.R19478">
    <property type="protein sequence ID" value="AALFPA23_013444.P19478"/>
    <property type="gene ID" value="AALFPA23_013444"/>
</dbReference>
<dbReference type="SUPFAM" id="SSF48264">
    <property type="entry name" value="Cytochrome P450"/>
    <property type="match status" value="1"/>
</dbReference>
<evidence type="ECO:0000313" key="16">
    <source>
        <dbReference type="EnsemblMetazoa" id="AALFPA23_013444.P19478"/>
    </source>
</evidence>
<evidence type="ECO:0000256" key="7">
    <source>
        <dbReference type="ARBA" id="ARBA00022723"/>
    </source>
</evidence>
<dbReference type="Proteomes" id="UP000069940">
    <property type="component" value="Unassembled WGS sequence"/>
</dbReference>
<reference evidence="16" key="2">
    <citation type="submission" date="2025-05" db="UniProtKB">
        <authorList>
            <consortium name="EnsemblMetazoa"/>
        </authorList>
    </citation>
    <scope>IDENTIFICATION</scope>
    <source>
        <strain evidence="16">Foshan</strain>
    </source>
</reference>
<evidence type="ECO:0000256" key="15">
    <source>
        <dbReference type="SAM" id="Phobius"/>
    </source>
</evidence>
<evidence type="ECO:0000313" key="17">
    <source>
        <dbReference type="Proteomes" id="UP000069940"/>
    </source>
</evidence>
<keyword evidence="6 14" id="KW-0349">Heme</keyword>
<dbReference type="Pfam" id="PF00067">
    <property type="entry name" value="p450"/>
    <property type="match status" value="1"/>
</dbReference>
<keyword evidence="12 14" id="KW-0503">Monooxygenase</keyword>
<evidence type="ECO:0000256" key="11">
    <source>
        <dbReference type="ARBA" id="ARBA00023004"/>
    </source>
</evidence>
<dbReference type="GeneID" id="109426411"/>
<sequence>MVEVNLFGAIAVGAVVLLLYRYIAQKYHYFLTKPIPCIKPTFLMGIFDMVVFKRVELVFGSKLLYNSYPDAKIIGYYEMTKPTYMVRDPKMIKKIAIKDFDSFTDRTPMFGETVPADSLFFNSVFSLRGQKWRDMRSTLSPAFTGSRVRHMFELVTKCATNMTDFFHSEVSSGDKLELEMKDTFSRFVCDAIATVAFGIDVNSFRDPDNEFFTKGKETQKVHTFKALTTFITLRFVPFLQRLLSFDIVDAKVAGYFRKLIVDNMAQRTIRGIVRNDLVNMLMEAQQGALKHEELETHDAEGYATVEESHVGKSTHSRVWTENELIAQCFFFFFAAFDNVSSILSFLSYELTINQDIQRRLYEEIVETERSFNGQPLTYDTLQKMTYLDMVVSESLRKYPTATLTDRYTNKDYIFDDEEGLRFTIEKGRTVWIPMLALHHDPKYFPEPDRFDPERFSEANRAKIIPGTYLPFGAGPRSCIGPRLALLEIKMAMYHLLKEFSLHASERTQIPLRLSKSAFTLNAEKGVWVELKARENAKNLY</sequence>
<keyword evidence="17" id="KW-1185">Reference proteome</keyword>
<keyword evidence="10 14" id="KW-0560">Oxidoreductase</keyword>
<dbReference type="InterPro" id="IPR050476">
    <property type="entry name" value="Insect_CytP450_Detox"/>
</dbReference>
<evidence type="ECO:0008006" key="18">
    <source>
        <dbReference type="Google" id="ProtNLM"/>
    </source>
</evidence>
<keyword evidence="13 15" id="KW-0472">Membrane</keyword>
<organism evidence="16 17">
    <name type="scientific">Aedes albopictus</name>
    <name type="common">Asian tiger mosquito</name>
    <name type="synonym">Stegomyia albopicta</name>
    <dbReference type="NCBI Taxonomy" id="7160"/>
    <lineage>
        <taxon>Eukaryota</taxon>
        <taxon>Metazoa</taxon>
        <taxon>Ecdysozoa</taxon>
        <taxon>Arthropoda</taxon>
        <taxon>Hexapoda</taxon>
        <taxon>Insecta</taxon>
        <taxon>Pterygota</taxon>
        <taxon>Neoptera</taxon>
        <taxon>Endopterygota</taxon>
        <taxon>Diptera</taxon>
        <taxon>Nematocera</taxon>
        <taxon>Culicoidea</taxon>
        <taxon>Culicidae</taxon>
        <taxon>Culicinae</taxon>
        <taxon>Aedini</taxon>
        <taxon>Aedes</taxon>
        <taxon>Stegomyia</taxon>
    </lineage>
</organism>
<dbReference type="InterPro" id="IPR017972">
    <property type="entry name" value="Cyt_P450_CS"/>
</dbReference>
<name>A0ABM1YZ58_AEDAL</name>
<keyword evidence="15" id="KW-1133">Transmembrane helix</keyword>
<dbReference type="PRINTS" id="PR00385">
    <property type="entry name" value="P450"/>
</dbReference>
<dbReference type="PRINTS" id="PR00463">
    <property type="entry name" value="EP450I"/>
</dbReference>
<evidence type="ECO:0000256" key="6">
    <source>
        <dbReference type="ARBA" id="ARBA00022617"/>
    </source>
</evidence>
<dbReference type="CDD" id="cd11056">
    <property type="entry name" value="CYP6-like"/>
    <property type="match status" value="1"/>
</dbReference>
<keyword evidence="9" id="KW-0492">Microsome</keyword>
<dbReference type="PANTHER" id="PTHR24292:SF54">
    <property type="entry name" value="CYP9F3-RELATED"/>
    <property type="match status" value="1"/>
</dbReference>
<comment type="subcellular location">
    <subcellularLocation>
        <location evidence="4">Endoplasmic reticulum membrane</location>
        <topology evidence="4">Peripheral membrane protein</topology>
    </subcellularLocation>
    <subcellularLocation>
        <location evidence="3">Microsome membrane</location>
        <topology evidence="3">Peripheral membrane protein</topology>
    </subcellularLocation>
</comment>
<feature type="transmembrane region" description="Helical" evidence="15">
    <location>
        <begin position="6"/>
        <end position="23"/>
    </location>
</feature>
<protein>
    <recommendedName>
        <fullName evidence="18">Cytochrome P450</fullName>
    </recommendedName>
</protein>
<evidence type="ECO:0000256" key="1">
    <source>
        <dbReference type="ARBA" id="ARBA00001971"/>
    </source>
</evidence>
<proteinExistence type="inferred from homology"/>
<evidence type="ECO:0000256" key="10">
    <source>
        <dbReference type="ARBA" id="ARBA00023002"/>
    </source>
</evidence>
<evidence type="ECO:0000256" key="13">
    <source>
        <dbReference type="ARBA" id="ARBA00023136"/>
    </source>
</evidence>
<comment type="function">
    <text evidence="2">May be involved in the metabolism of insect hormones and in the breakdown of synthetic insecticides.</text>
</comment>
<keyword evidence="7 14" id="KW-0479">Metal-binding</keyword>
<keyword evidence="11 14" id="KW-0408">Iron</keyword>
<comment type="cofactor">
    <cofactor evidence="1">
        <name>heme</name>
        <dbReference type="ChEBI" id="CHEBI:30413"/>
    </cofactor>
</comment>
<dbReference type="InterPro" id="IPR002401">
    <property type="entry name" value="Cyt_P450_E_grp-I"/>
</dbReference>
<evidence type="ECO:0000256" key="4">
    <source>
        <dbReference type="ARBA" id="ARBA00004406"/>
    </source>
</evidence>
<dbReference type="InterPro" id="IPR001128">
    <property type="entry name" value="Cyt_P450"/>
</dbReference>
<evidence type="ECO:0000256" key="2">
    <source>
        <dbReference type="ARBA" id="ARBA00003690"/>
    </source>
</evidence>
<accession>A0ABM1YZ58</accession>
<evidence type="ECO:0000256" key="14">
    <source>
        <dbReference type="RuleBase" id="RU000461"/>
    </source>
</evidence>
<dbReference type="RefSeq" id="XP_029731419.2">
    <property type="nucleotide sequence ID" value="XM_029875559.2"/>
</dbReference>